<keyword evidence="4" id="KW-0106">Calcium</keyword>
<evidence type="ECO:0000259" key="6">
    <source>
        <dbReference type="Pfam" id="PF00884"/>
    </source>
</evidence>
<dbReference type="Gene3D" id="3.30.1120.10">
    <property type="match status" value="1"/>
</dbReference>
<sequence>MSRFQPWAFVLMVGALLMGTVCRGQSQAAEARPSRPNVILIITDDQGYGDLHCNGNPLIKTPNLDRLARESVRLTDFHVDPTCSPTRAALMTGRYSCRTGVWHTIMGRSLLRRDEVTMAQLFRQAGYRTAIFGKWHLGDSFPYRPWDRGFEECLIHLGGGIGQGPDYWGNTYFSPTLCHNGSWEKHEGYCTDIFFREALKFITSHRDEPFFVYLPTNAPHAPLQVEERYAQPYREAGLPDNLARFYGMITNIDENVGRLLESLKQLHLEEKTILVFMTDNGTAGGGFNAGMRGKKGSMYEGGHRVPCFIRWPGKLTPKEVPGLTAHLDLLPTLMDFCGVPLPKDLKLDGITLRPYLETEQPVPERTLVVQVNRVDHPRPWAASAVLEGPWRLIDGKELYDLRSDPGQQHDVASEHPEKVAELRGAYERWYADVSQRFGEYCELVLGAPEQNPVILCSHDWHGNIVPWDQSQMQRGLKGQGFWAVEFARPGRYRFELRDRPPYVSFKLPKGRARLVVEGLLDKEKPIPPDAEGVVFEADLPAGKTKLEARHVEEDGSWRGFYFVVVTRVEP</sequence>
<dbReference type="InterPro" id="IPR024607">
    <property type="entry name" value="Sulfatase_CS"/>
</dbReference>
<dbReference type="PANTHER" id="PTHR42693">
    <property type="entry name" value="ARYLSULFATASE FAMILY MEMBER"/>
    <property type="match status" value="1"/>
</dbReference>
<dbReference type="InterPro" id="IPR050738">
    <property type="entry name" value="Sulfatase"/>
</dbReference>
<dbReference type="SUPFAM" id="SSF53649">
    <property type="entry name" value="Alkaline phosphatase-like"/>
    <property type="match status" value="1"/>
</dbReference>
<keyword evidence="3 7" id="KW-0378">Hydrolase</keyword>
<feature type="domain" description="Sulfatase N-terminal" evidence="6">
    <location>
        <begin position="36"/>
        <end position="338"/>
    </location>
</feature>
<evidence type="ECO:0000313" key="7">
    <source>
        <dbReference type="EMBL" id="ASV72805.1"/>
    </source>
</evidence>
<keyword evidence="2" id="KW-0479">Metal-binding</keyword>
<keyword evidence="8" id="KW-1185">Reference proteome</keyword>
<dbReference type="EC" id="3.1.6.6" evidence="7"/>
<evidence type="ECO:0000256" key="2">
    <source>
        <dbReference type="ARBA" id="ARBA00022723"/>
    </source>
</evidence>
<evidence type="ECO:0000256" key="5">
    <source>
        <dbReference type="SAM" id="SignalP"/>
    </source>
</evidence>
<proteinExistence type="inferred from homology"/>
<feature type="signal peptide" evidence="5">
    <location>
        <begin position="1"/>
        <end position="28"/>
    </location>
</feature>
<dbReference type="GO" id="GO:0047753">
    <property type="term" value="F:choline-sulfatase activity"/>
    <property type="evidence" value="ECO:0007669"/>
    <property type="project" value="UniProtKB-EC"/>
</dbReference>
<dbReference type="FunFam" id="3.40.720.10:FF:000070">
    <property type="entry name" value="Arylsulfatase A"/>
    <property type="match status" value="1"/>
</dbReference>
<dbReference type="GO" id="GO:0004065">
    <property type="term" value="F:arylsulfatase activity"/>
    <property type="evidence" value="ECO:0007669"/>
    <property type="project" value="TreeGrafter"/>
</dbReference>
<dbReference type="Gene3D" id="3.40.720.10">
    <property type="entry name" value="Alkaline Phosphatase, subunit A"/>
    <property type="match status" value="1"/>
</dbReference>
<dbReference type="EMBL" id="CP018477">
    <property type="protein sequence ID" value="ASV72805.1"/>
    <property type="molecule type" value="Genomic_DNA"/>
</dbReference>
<dbReference type="Pfam" id="PF00884">
    <property type="entry name" value="Sulfatase"/>
    <property type="match status" value="1"/>
</dbReference>
<dbReference type="Proteomes" id="UP000215086">
    <property type="component" value="Chromosome"/>
</dbReference>
<evidence type="ECO:0000256" key="4">
    <source>
        <dbReference type="ARBA" id="ARBA00022837"/>
    </source>
</evidence>
<dbReference type="InterPro" id="IPR000917">
    <property type="entry name" value="Sulfatase_N"/>
</dbReference>
<name>A0A286RA10_9BACT</name>
<evidence type="ECO:0000256" key="1">
    <source>
        <dbReference type="ARBA" id="ARBA00008779"/>
    </source>
</evidence>
<dbReference type="PROSITE" id="PS00523">
    <property type="entry name" value="SULFATASE_1"/>
    <property type="match status" value="1"/>
</dbReference>
<dbReference type="KEGG" id="ttf:THTE_0203"/>
<dbReference type="PANTHER" id="PTHR42693:SF53">
    <property type="entry name" value="ENDO-4-O-SULFATASE"/>
    <property type="match status" value="1"/>
</dbReference>
<dbReference type="RefSeq" id="WP_207651746.1">
    <property type="nucleotide sequence ID" value="NZ_CP018477.1"/>
</dbReference>
<evidence type="ECO:0000256" key="3">
    <source>
        <dbReference type="ARBA" id="ARBA00022801"/>
    </source>
</evidence>
<gene>
    <name evidence="7" type="ORF">THTE_0203</name>
</gene>
<protein>
    <submittedName>
        <fullName evidence="7">Choline-sulfatase</fullName>
        <ecNumber evidence="7">3.1.6.6</ecNumber>
    </submittedName>
</protein>
<dbReference type="GO" id="GO:0046872">
    <property type="term" value="F:metal ion binding"/>
    <property type="evidence" value="ECO:0007669"/>
    <property type="project" value="UniProtKB-KW"/>
</dbReference>
<dbReference type="AlphaFoldDB" id="A0A286RA10"/>
<keyword evidence="5" id="KW-0732">Signal</keyword>
<accession>A0A286RA10</accession>
<comment type="similarity">
    <text evidence="1">Belongs to the sulfatase family.</text>
</comment>
<dbReference type="InterPro" id="IPR017850">
    <property type="entry name" value="Alkaline_phosphatase_core_sf"/>
</dbReference>
<reference evidence="7 8" key="1">
    <citation type="journal article" name="Front. Microbiol.">
        <title>Sugar Metabolism of the First Thermophilic Planctomycete Thermogutta terrifontis: Comparative Genomic and Transcriptomic Approaches.</title>
        <authorList>
            <person name="Elcheninov A.G."/>
            <person name="Menzel P."/>
            <person name="Gudbergsdottir S.R."/>
            <person name="Slesarev A.I."/>
            <person name="Kadnikov V.V."/>
            <person name="Krogh A."/>
            <person name="Bonch-Osmolovskaya E.A."/>
            <person name="Peng X."/>
            <person name="Kublanov I.V."/>
        </authorList>
    </citation>
    <scope>NUCLEOTIDE SEQUENCE [LARGE SCALE GENOMIC DNA]</scope>
    <source>
        <strain evidence="7 8">R1</strain>
    </source>
</reference>
<feature type="chain" id="PRO_5012470937" evidence="5">
    <location>
        <begin position="29"/>
        <end position="570"/>
    </location>
</feature>
<organism evidence="7 8">
    <name type="scientific">Thermogutta terrifontis</name>
    <dbReference type="NCBI Taxonomy" id="1331910"/>
    <lineage>
        <taxon>Bacteria</taxon>
        <taxon>Pseudomonadati</taxon>
        <taxon>Planctomycetota</taxon>
        <taxon>Planctomycetia</taxon>
        <taxon>Pirellulales</taxon>
        <taxon>Thermoguttaceae</taxon>
        <taxon>Thermogutta</taxon>
    </lineage>
</organism>
<evidence type="ECO:0000313" key="8">
    <source>
        <dbReference type="Proteomes" id="UP000215086"/>
    </source>
</evidence>
<dbReference type="CDD" id="cd16146">
    <property type="entry name" value="ARS_like"/>
    <property type="match status" value="1"/>
</dbReference>